<dbReference type="EMBL" id="AP027142">
    <property type="protein sequence ID" value="BDV34254.1"/>
    <property type="molecule type" value="Genomic_DNA"/>
</dbReference>
<sequence>MLPQVILVDGVPRCVIRPTDQKSLDRFVRNGKKWLQGGNPEAKCTYRPADAVENAIWKDAFALHKAGGADEESFFGIPLTSPAAAPESPK</sequence>
<gene>
    <name evidence="1" type="ORF">SS37A_17830</name>
</gene>
<dbReference type="RefSeq" id="WP_281927377.1">
    <property type="nucleotide sequence ID" value="NZ_AP027142.1"/>
</dbReference>
<reference evidence="1 2" key="1">
    <citation type="journal article" date="2023" name="Int. J. Syst. Evol. Microbiol.">
        <title>Methylocystis iwaonis sp. nov., a type II methane-oxidizing bacterium from surface soil of a rice paddy field in Japan, and emended description of the genus Methylocystis (ex Whittenbury et al. 1970) Bowman et al. 1993.</title>
        <authorList>
            <person name="Kaise H."/>
            <person name="Sawadogo J.B."/>
            <person name="Alam M.S."/>
            <person name="Ueno C."/>
            <person name="Dianou D."/>
            <person name="Shinjo R."/>
            <person name="Asakawa S."/>
        </authorList>
    </citation>
    <scope>NUCLEOTIDE SEQUENCE [LARGE SCALE GENOMIC DNA]</scope>
    <source>
        <strain evidence="1 2">SS37A-Re</strain>
    </source>
</reference>
<evidence type="ECO:0000313" key="1">
    <source>
        <dbReference type="EMBL" id="BDV34254.1"/>
    </source>
</evidence>
<keyword evidence="2" id="KW-1185">Reference proteome</keyword>
<proteinExistence type="predicted"/>
<accession>A0ABM8E8G1</accession>
<protein>
    <submittedName>
        <fullName evidence="1">Uncharacterized protein</fullName>
    </submittedName>
</protein>
<organism evidence="1 2">
    <name type="scientific">Methylocystis iwaonis</name>
    <dbReference type="NCBI Taxonomy" id="2885079"/>
    <lineage>
        <taxon>Bacteria</taxon>
        <taxon>Pseudomonadati</taxon>
        <taxon>Pseudomonadota</taxon>
        <taxon>Alphaproteobacteria</taxon>
        <taxon>Hyphomicrobiales</taxon>
        <taxon>Methylocystaceae</taxon>
        <taxon>Methylocystis</taxon>
    </lineage>
</organism>
<dbReference type="Proteomes" id="UP001317629">
    <property type="component" value="Chromosome"/>
</dbReference>
<evidence type="ECO:0000313" key="2">
    <source>
        <dbReference type="Proteomes" id="UP001317629"/>
    </source>
</evidence>
<name>A0ABM8E8G1_9HYPH</name>